<feature type="region of interest" description="Disordered" evidence="1">
    <location>
        <begin position="118"/>
        <end position="200"/>
    </location>
</feature>
<keyword evidence="3" id="KW-1185">Reference proteome</keyword>
<protein>
    <submittedName>
        <fullName evidence="2">Uncharacterized protein</fullName>
    </submittedName>
</protein>
<organism evidence="2 3">
    <name type="scientific">Mugilogobius chulae</name>
    <name type="common">yellowstripe goby</name>
    <dbReference type="NCBI Taxonomy" id="88201"/>
    <lineage>
        <taxon>Eukaryota</taxon>
        <taxon>Metazoa</taxon>
        <taxon>Chordata</taxon>
        <taxon>Craniata</taxon>
        <taxon>Vertebrata</taxon>
        <taxon>Euteleostomi</taxon>
        <taxon>Actinopterygii</taxon>
        <taxon>Neopterygii</taxon>
        <taxon>Teleostei</taxon>
        <taxon>Neoteleostei</taxon>
        <taxon>Acanthomorphata</taxon>
        <taxon>Gobiaria</taxon>
        <taxon>Gobiiformes</taxon>
        <taxon>Gobioidei</taxon>
        <taxon>Gobiidae</taxon>
        <taxon>Gobionellinae</taxon>
        <taxon>Mugilogobius</taxon>
    </lineage>
</organism>
<feature type="compositionally biased region" description="Polar residues" evidence="1">
    <location>
        <begin position="150"/>
        <end position="165"/>
    </location>
</feature>
<evidence type="ECO:0000313" key="3">
    <source>
        <dbReference type="Proteomes" id="UP001460270"/>
    </source>
</evidence>
<dbReference type="AlphaFoldDB" id="A0AAW0PVH2"/>
<gene>
    <name evidence="2" type="ORF">WMY93_006389</name>
</gene>
<proteinExistence type="predicted"/>
<accession>A0AAW0PVH2</accession>
<feature type="compositionally biased region" description="Basic and acidic residues" evidence="1">
    <location>
        <begin position="137"/>
        <end position="147"/>
    </location>
</feature>
<feature type="compositionally biased region" description="Polar residues" evidence="1">
    <location>
        <begin position="173"/>
        <end position="182"/>
    </location>
</feature>
<feature type="compositionally biased region" description="Low complexity" evidence="1">
    <location>
        <begin position="118"/>
        <end position="127"/>
    </location>
</feature>
<name>A0AAW0PVH2_9GOBI</name>
<evidence type="ECO:0000256" key="1">
    <source>
        <dbReference type="SAM" id="MobiDB-lite"/>
    </source>
</evidence>
<reference evidence="3" key="1">
    <citation type="submission" date="2024-04" db="EMBL/GenBank/DDBJ databases">
        <title>Salinicola lusitanus LLJ914,a marine bacterium isolated from the Okinawa Trough.</title>
        <authorList>
            <person name="Li J."/>
        </authorList>
    </citation>
    <scope>NUCLEOTIDE SEQUENCE [LARGE SCALE GENOMIC DNA]</scope>
</reference>
<dbReference type="EMBL" id="JBBPFD010000004">
    <property type="protein sequence ID" value="KAK7929994.1"/>
    <property type="molecule type" value="Genomic_DNA"/>
</dbReference>
<sequence>MKPVIELELIEPLVAILCCNNIEFGGWAESLKDKLKDVFSLLLSGALAESLKDKLKDVFSLLLSGALVDEIDETDVHESFNLKEAMEVVLNEEKKKIFRARKTMKISDRQQLETLHSTLLTSSSGPSNSPPPLMNGTHKEDGEKLENDQEGQMESISANDSSCPTSPAPGLSLNLSPSSDASDSQKTKEESPVSPVSPFHSLNSELKKLESNESSSSSPTLNLDLPLERNLSKHRKTAVIQSQKIKRWKLMMKGIKFC</sequence>
<comment type="caution">
    <text evidence="2">The sequence shown here is derived from an EMBL/GenBank/DDBJ whole genome shotgun (WGS) entry which is preliminary data.</text>
</comment>
<dbReference type="Proteomes" id="UP001460270">
    <property type="component" value="Unassembled WGS sequence"/>
</dbReference>
<evidence type="ECO:0000313" key="2">
    <source>
        <dbReference type="EMBL" id="KAK7929994.1"/>
    </source>
</evidence>